<gene>
    <name evidence="1" type="ORF">CHIRRI_LOCUS3233</name>
</gene>
<reference evidence="1" key="2">
    <citation type="submission" date="2022-10" db="EMBL/GenBank/DDBJ databases">
        <authorList>
            <consortium name="ENA_rothamsted_submissions"/>
            <consortium name="culmorum"/>
            <person name="King R."/>
        </authorList>
    </citation>
    <scope>NUCLEOTIDE SEQUENCE</scope>
</reference>
<proteinExistence type="predicted"/>
<organism evidence="1 2">
    <name type="scientific">Chironomus riparius</name>
    <dbReference type="NCBI Taxonomy" id="315576"/>
    <lineage>
        <taxon>Eukaryota</taxon>
        <taxon>Metazoa</taxon>
        <taxon>Ecdysozoa</taxon>
        <taxon>Arthropoda</taxon>
        <taxon>Hexapoda</taxon>
        <taxon>Insecta</taxon>
        <taxon>Pterygota</taxon>
        <taxon>Neoptera</taxon>
        <taxon>Endopterygota</taxon>
        <taxon>Diptera</taxon>
        <taxon>Nematocera</taxon>
        <taxon>Chironomoidea</taxon>
        <taxon>Chironomidae</taxon>
        <taxon>Chironominae</taxon>
        <taxon>Chironomus</taxon>
    </lineage>
</organism>
<reference evidence="1" key="1">
    <citation type="submission" date="2022-01" db="EMBL/GenBank/DDBJ databases">
        <authorList>
            <person name="King R."/>
        </authorList>
    </citation>
    <scope>NUCLEOTIDE SEQUENCE</scope>
</reference>
<evidence type="ECO:0000313" key="1">
    <source>
        <dbReference type="EMBL" id="CAG9800283.1"/>
    </source>
</evidence>
<dbReference type="EMBL" id="OU895877">
    <property type="protein sequence ID" value="CAG9800283.1"/>
    <property type="molecule type" value="Genomic_DNA"/>
</dbReference>
<protein>
    <submittedName>
        <fullName evidence="1">Uncharacterized protein</fullName>
    </submittedName>
</protein>
<keyword evidence="2" id="KW-1185">Reference proteome</keyword>
<dbReference type="Proteomes" id="UP001153620">
    <property type="component" value="Chromosome 1"/>
</dbReference>
<sequence>MHSLKKRNLKFRLPHLIFVHTLYCGNQKANSLS</sequence>
<accession>A0A9N9RND2</accession>
<name>A0A9N9RND2_9DIPT</name>
<evidence type="ECO:0000313" key="2">
    <source>
        <dbReference type="Proteomes" id="UP001153620"/>
    </source>
</evidence>
<dbReference type="AlphaFoldDB" id="A0A9N9RND2"/>